<evidence type="ECO:0000256" key="3">
    <source>
        <dbReference type="ARBA" id="ARBA00022692"/>
    </source>
</evidence>
<comment type="subcellular location">
    <subcellularLocation>
        <location evidence="1">Cell membrane</location>
        <topology evidence="1">Multi-pass membrane protein</topology>
    </subcellularLocation>
</comment>
<feature type="transmembrane region" description="Helical" evidence="6">
    <location>
        <begin position="118"/>
        <end position="140"/>
    </location>
</feature>
<dbReference type="PANTHER" id="PTHR30485">
    <property type="entry name" value="NI/FE-HYDROGENASE 1 B-TYPE CYTOCHROME SUBUNIT"/>
    <property type="match status" value="1"/>
</dbReference>
<evidence type="ECO:0000313" key="8">
    <source>
        <dbReference type="EMBL" id="BDI07370.1"/>
    </source>
</evidence>
<accession>A0ABM7YS07</accession>
<dbReference type="RefSeq" id="WP_251970568.1">
    <property type="nucleotide sequence ID" value="NZ_AP025730.1"/>
</dbReference>
<evidence type="ECO:0000256" key="5">
    <source>
        <dbReference type="ARBA" id="ARBA00023136"/>
    </source>
</evidence>
<keyword evidence="5 6" id="KW-0472">Membrane</keyword>
<evidence type="ECO:0000256" key="4">
    <source>
        <dbReference type="ARBA" id="ARBA00022989"/>
    </source>
</evidence>
<sequence>MSNTPSFGATADAALPAAAARTRRVVDAPTRMFHWLFALSFTGAYLTGESEHWRALHITLGWTMAGLLGFRVVYGLVGPRQARLSTLWRRLTGVPGWVRATLQGNAPTAAHWRQGQNLLMGVFIAALLGAVVPLVLSGWATYDEWGGDWLEEVHEAAGQFFLLLVLGHLALLAVLSGLRRRNLAQPMLTGRTEGSGPDLARRNHTWLAIVLLLAVLGYGAWEWQQAPNGLLPTASVRQGAGDGNGGGAVMPSGGGRLKPLDSLDRYHARYHDDD</sequence>
<keyword evidence="2" id="KW-1003">Cell membrane</keyword>
<feature type="transmembrane region" description="Helical" evidence="6">
    <location>
        <begin position="205"/>
        <end position="221"/>
    </location>
</feature>
<dbReference type="EMBL" id="AP025730">
    <property type="protein sequence ID" value="BDI07370.1"/>
    <property type="molecule type" value="Genomic_DNA"/>
</dbReference>
<proteinExistence type="predicted"/>
<evidence type="ECO:0000256" key="1">
    <source>
        <dbReference type="ARBA" id="ARBA00004651"/>
    </source>
</evidence>
<dbReference type="InterPro" id="IPR016174">
    <property type="entry name" value="Di-haem_cyt_TM"/>
</dbReference>
<keyword evidence="9" id="KW-1185">Reference proteome</keyword>
<organism evidence="8 9">
    <name type="scientific">Sphaerotilus microaerophilus</name>
    <dbReference type="NCBI Taxonomy" id="2914710"/>
    <lineage>
        <taxon>Bacteria</taxon>
        <taxon>Pseudomonadati</taxon>
        <taxon>Pseudomonadota</taxon>
        <taxon>Betaproteobacteria</taxon>
        <taxon>Burkholderiales</taxon>
        <taxon>Sphaerotilaceae</taxon>
        <taxon>Sphaerotilus</taxon>
    </lineage>
</organism>
<evidence type="ECO:0000313" key="9">
    <source>
        <dbReference type="Proteomes" id="UP001057498"/>
    </source>
</evidence>
<dbReference type="Gene3D" id="1.20.950.20">
    <property type="entry name" value="Transmembrane di-heme cytochromes, Chain C"/>
    <property type="match status" value="1"/>
</dbReference>
<dbReference type="InterPro" id="IPR011577">
    <property type="entry name" value="Cyt_b561_bac/Ni-Hgenase"/>
</dbReference>
<keyword evidence="3 6" id="KW-0812">Transmembrane</keyword>
<dbReference type="InterPro" id="IPR051542">
    <property type="entry name" value="Hydrogenase_cytochrome"/>
</dbReference>
<dbReference type="SUPFAM" id="SSF81342">
    <property type="entry name" value="Transmembrane di-heme cytochromes"/>
    <property type="match status" value="1"/>
</dbReference>
<feature type="domain" description="Cytochrome b561 bacterial/Ni-hydrogenase" evidence="7">
    <location>
        <begin position="26"/>
        <end position="190"/>
    </location>
</feature>
<feature type="transmembrane region" description="Helical" evidence="6">
    <location>
        <begin position="160"/>
        <end position="178"/>
    </location>
</feature>
<dbReference type="Pfam" id="PF01292">
    <property type="entry name" value="Ni_hydr_CYTB"/>
    <property type="match status" value="1"/>
</dbReference>
<name>A0ABM7YS07_9BURK</name>
<feature type="transmembrane region" description="Helical" evidence="6">
    <location>
        <begin position="54"/>
        <end position="77"/>
    </location>
</feature>
<reference evidence="8" key="1">
    <citation type="submission" date="2022-04" db="EMBL/GenBank/DDBJ databases">
        <title>Whole genome sequence of Sphaerotilus sp. FB-5.</title>
        <authorList>
            <person name="Takeda M."/>
            <person name="Narihara S."/>
            <person name="Akimoto M."/>
            <person name="Akimoto R."/>
            <person name="Nishiyashiki S."/>
            <person name="Murakami T."/>
        </authorList>
    </citation>
    <scope>NUCLEOTIDE SEQUENCE</scope>
    <source>
        <strain evidence="8">FB-5</strain>
    </source>
</reference>
<gene>
    <name evidence="8" type="ORF">CATMQ487_43400</name>
</gene>
<keyword evidence="4 6" id="KW-1133">Transmembrane helix</keyword>
<evidence type="ECO:0000256" key="2">
    <source>
        <dbReference type="ARBA" id="ARBA00022475"/>
    </source>
</evidence>
<dbReference type="Proteomes" id="UP001057498">
    <property type="component" value="Chromosome"/>
</dbReference>
<dbReference type="PANTHER" id="PTHR30485:SF2">
    <property type="entry name" value="BLL0597 PROTEIN"/>
    <property type="match status" value="1"/>
</dbReference>
<evidence type="ECO:0000256" key="6">
    <source>
        <dbReference type="SAM" id="Phobius"/>
    </source>
</evidence>
<protein>
    <recommendedName>
        <fullName evidence="7">Cytochrome b561 bacterial/Ni-hydrogenase domain-containing protein</fullName>
    </recommendedName>
</protein>
<evidence type="ECO:0000259" key="7">
    <source>
        <dbReference type="Pfam" id="PF01292"/>
    </source>
</evidence>